<gene>
    <name evidence="1" type="ORF">P1J78_19310</name>
</gene>
<protein>
    <submittedName>
        <fullName evidence="1">DUF2478 domain-containing protein</fullName>
    </submittedName>
</protein>
<organism evidence="1 2">
    <name type="scientific">Psychromarinibacter sediminicola</name>
    <dbReference type="NCBI Taxonomy" id="3033385"/>
    <lineage>
        <taxon>Bacteria</taxon>
        <taxon>Pseudomonadati</taxon>
        <taxon>Pseudomonadota</taxon>
        <taxon>Alphaproteobacteria</taxon>
        <taxon>Rhodobacterales</taxon>
        <taxon>Paracoccaceae</taxon>
        <taxon>Psychromarinibacter</taxon>
    </lineage>
</organism>
<evidence type="ECO:0000313" key="1">
    <source>
        <dbReference type="EMBL" id="MDF0602896.1"/>
    </source>
</evidence>
<name>A0AAE3NVP8_9RHOB</name>
<sequence length="173" mass="18411">MKLAYVTVPGRGKIDDLIAEAVRAFEADGVRLAGTVRAGSVGALAHPCDMELRVLPDGPRFRISQPLGTGAKGCRLDESTIVAIGAAVEPRLGNADLLVVNKFGKLEARGRGLYTAIAAAIEMEIPTLVGVTQMSLPDFNMFSGGMAVPLAPELHAVRDWFESVERPRALDMI</sequence>
<reference evidence="1" key="1">
    <citation type="submission" date="2023-03" db="EMBL/GenBank/DDBJ databases">
        <title>Multiphase analysis and comparison of six strains from genera Psychromarinibacter, Lutimaribacter, and Maritimibacter, including a novel species: Psychromarinibacter sediminicola sp. nov.</title>
        <authorList>
            <person name="Wang Y.-H."/>
            <person name="Ye M.-Q."/>
            <person name="Du Z.-J."/>
        </authorList>
    </citation>
    <scope>NUCLEOTIDE SEQUENCE</scope>
    <source>
        <strain evidence="1">C21-152</strain>
    </source>
</reference>
<comment type="caution">
    <text evidence="1">The sequence shown here is derived from an EMBL/GenBank/DDBJ whole genome shotgun (WGS) entry which is preliminary data.</text>
</comment>
<dbReference type="Proteomes" id="UP001220964">
    <property type="component" value="Unassembled WGS sequence"/>
</dbReference>
<accession>A0AAE3NVP8</accession>
<dbReference type="EMBL" id="JARGYC010000065">
    <property type="protein sequence ID" value="MDF0602896.1"/>
    <property type="molecule type" value="Genomic_DNA"/>
</dbReference>
<dbReference type="RefSeq" id="WP_275569020.1">
    <property type="nucleotide sequence ID" value="NZ_JARGYC010000065.1"/>
</dbReference>
<dbReference type="AlphaFoldDB" id="A0AAE3NVP8"/>
<proteinExistence type="predicted"/>
<evidence type="ECO:0000313" key="2">
    <source>
        <dbReference type="Proteomes" id="UP001220964"/>
    </source>
</evidence>
<keyword evidence="2" id="KW-1185">Reference proteome</keyword>
<dbReference type="InterPro" id="IPR018912">
    <property type="entry name" value="DUF2478"/>
</dbReference>
<dbReference type="Pfam" id="PF10649">
    <property type="entry name" value="DUF2478"/>
    <property type="match status" value="1"/>
</dbReference>